<protein>
    <submittedName>
        <fullName evidence="1">Uncharacterized protein</fullName>
    </submittedName>
</protein>
<dbReference type="KEGG" id="vg:13455419"/>
<keyword evidence="2" id="KW-1185">Reference proteome</keyword>
<sequence>MNETINIADLVKPKFEVGQTLWEVDSRAGRVQRIQPVRITSISYTVVITDKGREAALRYFSDFAEHNPDTLYTSLDEIPQEDRVPRVRS</sequence>
<evidence type="ECO:0000313" key="2">
    <source>
        <dbReference type="Proteomes" id="UP000007817"/>
    </source>
</evidence>
<evidence type="ECO:0000313" key="1">
    <source>
        <dbReference type="EMBL" id="AEZ50842.1"/>
    </source>
</evidence>
<gene>
    <name evidence="1" type="ORF">DC1_00024</name>
</gene>
<dbReference type="RefSeq" id="YP_006589954.1">
    <property type="nucleotide sequence ID" value="NC_018452.1"/>
</dbReference>
<reference evidence="1 2" key="1">
    <citation type="journal article" date="2012" name="Appl. Environ. Microbiol.">
        <title>Characterization of DC1, a broad-host-range Bcep22-like podovirus.</title>
        <authorList>
            <person name="Lynch K.H."/>
            <person name="Stothard P."/>
            <person name="Dennis J.J."/>
        </authorList>
    </citation>
    <scope>NUCLEOTIDE SEQUENCE [LARGE SCALE GENOMIC DNA]</scope>
</reference>
<dbReference type="EMBL" id="JN662425">
    <property type="protein sequence ID" value="AEZ50842.1"/>
    <property type="molecule type" value="Genomic_DNA"/>
</dbReference>
<proteinExistence type="predicted"/>
<dbReference type="Proteomes" id="UP000007817">
    <property type="component" value="Segment"/>
</dbReference>
<accession>I6NRM0</accession>
<dbReference type="OrthoDB" id="41119at10239"/>
<organism evidence="1 2">
    <name type="scientific">Burkholderia phage DC1</name>
    <dbReference type="NCBI Taxonomy" id="2881398"/>
    <lineage>
        <taxon>Viruses</taxon>
        <taxon>Duplodnaviria</taxon>
        <taxon>Heunggongvirae</taxon>
        <taxon>Uroviricota</taxon>
        <taxon>Caudoviricetes</taxon>
        <taxon>Lessievirus</taxon>
        <taxon>Lessievirus DC1</taxon>
    </lineage>
</organism>
<dbReference type="GeneID" id="13455419"/>
<name>I6NRM0_9CAUD</name>